<keyword evidence="3" id="KW-0547">Nucleotide-binding</keyword>
<keyword evidence="1" id="KW-0418">Kinase</keyword>
<keyword evidence="1" id="KW-0723">Serine/threonine-protein kinase</keyword>
<evidence type="ECO:0000256" key="1">
    <source>
        <dbReference type="ARBA" id="ARBA00022527"/>
    </source>
</evidence>
<reference evidence="3 4" key="1">
    <citation type="submission" date="2021-01" db="EMBL/GenBank/DDBJ databases">
        <title>Streptomyces acididurans sp. nov., isolated from a peat swamp forest soil.</title>
        <authorList>
            <person name="Chantavorakit T."/>
            <person name="Duangmal K."/>
        </authorList>
    </citation>
    <scope>NUCLEOTIDE SEQUENCE [LARGE SCALE GENOMIC DNA]</scope>
    <source>
        <strain evidence="3 4">KK5PA1</strain>
    </source>
</reference>
<keyword evidence="4" id="KW-1185">Reference proteome</keyword>
<accession>A0ABS2U1K5</accession>
<evidence type="ECO:0000313" key="3">
    <source>
        <dbReference type="EMBL" id="MBM9509466.1"/>
    </source>
</evidence>
<keyword evidence="1" id="KW-0808">Transferase</keyword>
<name>A0ABS2U1K5_9ACTN</name>
<protein>
    <submittedName>
        <fullName evidence="3">ATP-binding protein</fullName>
    </submittedName>
</protein>
<evidence type="ECO:0000313" key="4">
    <source>
        <dbReference type="Proteomes" id="UP000749040"/>
    </source>
</evidence>
<dbReference type="Gene3D" id="3.30.565.10">
    <property type="entry name" value="Histidine kinase-like ATPase, C-terminal domain"/>
    <property type="match status" value="1"/>
</dbReference>
<dbReference type="SUPFAM" id="SSF55874">
    <property type="entry name" value="ATPase domain of HSP90 chaperone/DNA topoisomerase II/histidine kinase"/>
    <property type="match status" value="1"/>
</dbReference>
<evidence type="ECO:0000259" key="2">
    <source>
        <dbReference type="Pfam" id="PF13581"/>
    </source>
</evidence>
<dbReference type="InterPro" id="IPR003594">
    <property type="entry name" value="HATPase_dom"/>
</dbReference>
<dbReference type="GO" id="GO:0005524">
    <property type="term" value="F:ATP binding"/>
    <property type="evidence" value="ECO:0007669"/>
    <property type="project" value="UniProtKB-KW"/>
</dbReference>
<dbReference type="EMBL" id="JADKYB010000025">
    <property type="protein sequence ID" value="MBM9509466.1"/>
    <property type="molecule type" value="Genomic_DNA"/>
</dbReference>
<dbReference type="PANTHER" id="PTHR35526">
    <property type="entry name" value="ANTI-SIGMA-F FACTOR RSBW-RELATED"/>
    <property type="match status" value="1"/>
</dbReference>
<dbReference type="PANTHER" id="PTHR35526:SF3">
    <property type="entry name" value="ANTI-SIGMA-F FACTOR RSBW"/>
    <property type="match status" value="1"/>
</dbReference>
<gene>
    <name evidence="3" type="ORF">ITX44_33950</name>
</gene>
<organism evidence="3 4">
    <name type="scientific">Actinacidiphila acididurans</name>
    <dbReference type="NCBI Taxonomy" id="2784346"/>
    <lineage>
        <taxon>Bacteria</taxon>
        <taxon>Bacillati</taxon>
        <taxon>Actinomycetota</taxon>
        <taxon>Actinomycetes</taxon>
        <taxon>Kitasatosporales</taxon>
        <taxon>Streptomycetaceae</taxon>
        <taxon>Actinacidiphila</taxon>
    </lineage>
</organism>
<feature type="domain" description="Histidine kinase/HSP90-like ATPase" evidence="2">
    <location>
        <begin position="21"/>
        <end position="127"/>
    </location>
</feature>
<dbReference type="Proteomes" id="UP000749040">
    <property type="component" value="Unassembled WGS sequence"/>
</dbReference>
<proteinExistence type="predicted"/>
<dbReference type="InterPro" id="IPR050267">
    <property type="entry name" value="Anti-sigma-factor_SerPK"/>
</dbReference>
<keyword evidence="3" id="KW-0067">ATP-binding</keyword>
<sequence length="154" mass="16368">MNAPATPESPVTVREFARLLPATRRGARQARLLAAEQLRAWTVPAEAADRAELVVAELAANAVLHGRHPGRDFRLALSLDRTARLVRIEVTDARPDRLPPAAPLSDPAPDGESGRGLLLVAALAERWGSAPCPPAGKTVWAECRVPAAGPDQVN</sequence>
<comment type="caution">
    <text evidence="3">The sequence shown here is derived from an EMBL/GenBank/DDBJ whole genome shotgun (WGS) entry which is preliminary data.</text>
</comment>
<dbReference type="CDD" id="cd16936">
    <property type="entry name" value="HATPase_RsbW-like"/>
    <property type="match status" value="1"/>
</dbReference>
<dbReference type="RefSeq" id="WP_205362583.1">
    <property type="nucleotide sequence ID" value="NZ_JADKYB010000025.1"/>
</dbReference>
<dbReference type="Pfam" id="PF13581">
    <property type="entry name" value="HATPase_c_2"/>
    <property type="match status" value="1"/>
</dbReference>
<dbReference type="InterPro" id="IPR036890">
    <property type="entry name" value="HATPase_C_sf"/>
</dbReference>